<accession>A0A972F5G2</accession>
<dbReference type="RefSeq" id="WP_168986440.1">
    <property type="nucleotide sequence ID" value="NZ_CAWPHM010000286.1"/>
</dbReference>
<evidence type="ECO:0000256" key="1">
    <source>
        <dbReference type="ARBA" id="ARBA00022649"/>
    </source>
</evidence>
<organism evidence="2 3">
    <name type="scientific">Azoarcus taiwanensis</name>
    <dbReference type="NCBI Taxonomy" id="666964"/>
    <lineage>
        <taxon>Bacteria</taxon>
        <taxon>Pseudomonadati</taxon>
        <taxon>Pseudomonadota</taxon>
        <taxon>Betaproteobacteria</taxon>
        <taxon>Rhodocyclales</taxon>
        <taxon>Zoogloeaceae</taxon>
        <taxon>Azoarcus</taxon>
    </lineage>
</organism>
<dbReference type="EMBL" id="WTVM01000005">
    <property type="protein sequence ID" value="NMG01646.1"/>
    <property type="molecule type" value="Genomic_DNA"/>
</dbReference>
<name>A0A972F5G2_9RHOO</name>
<evidence type="ECO:0000313" key="3">
    <source>
        <dbReference type="Proteomes" id="UP000599523"/>
    </source>
</evidence>
<comment type="caution">
    <text evidence="2">The sequence shown here is derived from an EMBL/GenBank/DDBJ whole genome shotgun (WGS) entry which is preliminary data.</text>
</comment>
<dbReference type="Proteomes" id="UP000599523">
    <property type="component" value="Unassembled WGS sequence"/>
</dbReference>
<dbReference type="InterPro" id="IPR035093">
    <property type="entry name" value="RelE/ParE_toxin_dom_sf"/>
</dbReference>
<dbReference type="Pfam" id="PF05016">
    <property type="entry name" value="ParE_toxin"/>
    <property type="match status" value="1"/>
</dbReference>
<proteinExistence type="predicted"/>
<gene>
    <name evidence="2" type="ORF">GPA21_01475</name>
</gene>
<dbReference type="AlphaFoldDB" id="A0A972F5G2"/>
<protein>
    <submittedName>
        <fullName evidence="2">Type II toxin-antitoxin system RelE/ParE family toxin</fullName>
    </submittedName>
</protein>
<sequence length="102" mass="11435">MSRIGLAPEVAEDFDRVLDHLTHYEVENPGLRIGEIIAVLNILAQNPLIGRLVANAKRELVIGRRSLGYVALYRYVPEIDTVFVLSLRSQRKACHSERNPAG</sequence>
<keyword evidence="1" id="KW-1277">Toxin-antitoxin system</keyword>
<keyword evidence="3" id="KW-1185">Reference proteome</keyword>
<reference evidence="2" key="1">
    <citation type="submission" date="2019-12" db="EMBL/GenBank/DDBJ databases">
        <title>Comparative genomics gives insights into the taxonomy of the Azoarcus-Aromatoleum group and reveals separate origins of nif in the plant-associated Azoarcus and non-plant-associated Aromatoleum sub-groups.</title>
        <authorList>
            <person name="Lafos M."/>
            <person name="Maluk M."/>
            <person name="Batista M."/>
            <person name="Junghare M."/>
            <person name="Carmona M."/>
            <person name="Faoro H."/>
            <person name="Cruz L.M."/>
            <person name="Battistoni F."/>
            <person name="De Souza E."/>
            <person name="Pedrosa F."/>
            <person name="Chen W.-M."/>
            <person name="Poole P.S."/>
            <person name="Dixon R.A."/>
            <person name="James E.K."/>
        </authorList>
    </citation>
    <scope>NUCLEOTIDE SEQUENCE</scope>
    <source>
        <strain evidence="2">NSC3</strain>
    </source>
</reference>
<dbReference type="InterPro" id="IPR007712">
    <property type="entry name" value="RelE/ParE_toxin"/>
</dbReference>
<evidence type="ECO:0000313" key="2">
    <source>
        <dbReference type="EMBL" id="NMG01646.1"/>
    </source>
</evidence>
<dbReference type="Gene3D" id="3.30.2310.20">
    <property type="entry name" value="RelE-like"/>
    <property type="match status" value="1"/>
</dbReference>